<dbReference type="InterPro" id="IPR052933">
    <property type="entry name" value="DNA_Protect_Modify"/>
</dbReference>
<dbReference type="Proteomes" id="UP000001551">
    <property type="component" value="Chromosome"/>
</dbReference>
<dbReference type="RefSeq" id="WP_013484868.1">
    <property type="nucleotide sequence ID" value="NC_014828.1"/>
</dbReference>
<keyword evidence="3" id="KW-1185">Reference proteome</keyword>
<dbReference type="SUPFAM" id="SSF52540">
    <property type="entry name" value="P-loop containing nucleoside triphosphate hydrolases"/>
    <property type="match status" value="1"/>
</dbReference>
<gene>
    <name evidence="2" type="ordered locus">Ethha_0948</name>
</gene>
<dbReference type="PANTHER" id="PTHR41313">
    <property type="entry name" value="ADENINE-SPECIFIC METHYLTRANSFERASE"/>
    <property type="match status" value="1"/>
</dbReference>
<feature type="region of interest" description="Disordered" evidence="1">
    <location>
        <begin position="348"/>
        <end position="370"/>
    </location>
</feature>
<dbReference type="KEGG" id="eha:Ethha_0948"/>
<reference evidence="2 3" key="1">
    <citation type="submission" date="2010-12" db="EMBL/GenBank/DDBJ databases">
        <title>Complete sequence of Ethanoligenens harbinense YUAN-3.</title>
        <authorList>
            <person name="Lucas S."/>
            <person name="Copeland A."/>
            <person name="Lapidus A."/>
            <person name="Cheng J.-F."/>
            <person name="Bruce D."/>
            <person name="Goodwin L."/>
            <person name="Pitluck S."/>
            <person name="Chertkov O."/>
            <person name="Misra M."/>
            <person name="Detter J.C."/>
            <person name="Han C."/>
            <person name="Tapia R."/>
            <person name="Land M."/>
            <person name="Hauser L."/>
            <person name="Jeffries C."/>
            <person name="Kyrpides N."/>
            <person name="Ivanova N."/>
            <person name="Mikhailova N."/>
            <person name="Wang A."/>
            <person name="Mouttaki H."/>
            <person name="He Z."/>
            <person name="Zhou J."/>
            <person name="Hemme C.L."/>
            <person name="Woyke T."/>
        </authorList>
    </citation>
    <scope>NUCLEOTIDE SEQUENCE [LARGE SCALE GENOMIC DNA]</scope>
    <source>
        <strain evidence="3">DSM 18485 / JCM 12961 / CGMCC 1.5033 / YUAN-3</strain>
    </source>
</reference>
<feature type="compositionally biased region" description="Basic and acidic residues" evidence="1">
    <location>
        <begin position="349"/>
        <end position="358"/>
    </location>
</feature>
<organism evidence="2 3">
    <name type="scientific">Ethanoligenens harbinense (strain DSM 18485 / JCM 12961 / CGMCC 1.5033 / YUAN-3)</name>
    <dbReference type="NCBI Taxonomy" id="663278"/>
    <lineage>
        <taxon>Bacteria</taxon>
        <taxon>Bacillati</taxon>
        <taxon>Bacillota</taxon>
        <taxon>Clostridia</taxon>
        <taxon>Eubacteriales</taxon>
        <taxon>Oscillospiraceae</taxon>
        <taxon>Ethanoligenens</taxon>
    </lineage>
</organism>
<dbReference type="EMBL" id="CP002400">
    <property type="protein sequence ID" value="ADU26504.1"/>
    <property type="molecule type" value="Genomic_DNA"/>
</dbReference>
<accession>E6U3T7</accession>
<dbReference type="Gene3D" id="3.40.50.300">
    <property type="entry name" value="P-loop containing nucleotide triphosphate hydrolases"/>
    <property type="match status" value="1"/>
</dbReference>
<evidence type="ECO:0008006" key="4">
    <source>
        <dbReference type="Google" id="ProtNLM"/>
    </source>
</evidence>
<dbReference type="HOGENOM" id="CLU_000181_10_2_9"/>
<dbReference type="STRING" id="663278.Ethha_0948"/>
<evidence type="ECO:0000313" key="3">
    <source>
        <dbReference type="Proteomes" id="UP000001551"/>
    </source>
</evidence>
<dbReference type="PANTHER" id="PTHR41313:SF1">
    <property type="entry name" value="DNA METHYLASE ADENINE-SPECIFIC DOMAIN-CONTAINING PROTEIN"/>
    <property type="match status" value="1"/>
</dbReference>
<protein>
    <recommendedName>
        <fullName evidence="4">Helicase</fullName>
    </recommendedName>
</protein>
<evidence type="ECO:0000313" key="2">
    <source>
        <dbReference type="EMBL" id="ADU26504.1"/>
    </source>
</evidence>
<proteinExistence type="predicted"/>
<dbReference type="eggNOG" id="COG0553">
    <property type="taxonomic scope" value="Bacteria"/>
</dbReference>
<dbReference type="AlphaFoldDB" id="E6U3T7"/>
<name>E6U3T7_ETHHY</name>
<sequence length="404" mass="45218">MPAEEIAFIHDANSETQKAELFAKVRKGQVRILLGSTSKMGAGTNVQERLAVIHHADCPWRPRDLTQRDGSGIRQGNLFETIKIFRYVTKGTFDAYNWSLVESKQKFISQVVTGKSPARSCEDVDDTALSYAEVKALATGDERTKEKMTLDIEVAKLRVYQTDFNSQHYEMEDNVLRYFPGQIKEKEAKIAGLEQDIALYGEQKPQNPEAFSMTVRDAVFHERKAAGEAIIEACKTVDCTDEAAEIGKYCGFSILIRWDAFSKLFHLSLKNVLSHTVDVGMDAAGNVARIHNELERMPEELRAAQDTLDTLHQQMETAREELQKPFPQEADLAAKEKRLNALNALLAAESRKPRDGQAHAESAPEPVLRPAEKPCVHALLSELVKKAAEAPHSTHDKPIREPAR</sequence>
<evidence type="ECO:0000256" key="1">
    <source>
        <dbReference type="SAM" id="MobiDB-lite"/>
    </source>
</evidence>
<dbReference type="InterPro" id="IPR027417">
    <property type="entry name" value="P-loop_NTPase"/>
</dbReference>